<keyword evidence="2" id="KW-1185">Reference proteome</keyword>
<reference evidence="1 2" key="1">
    <citation type="submission" date="2018-03" db="EMBL/GenBank/DDBJ databases">
        <title>Genomic Encyclopedia of Archaeal and Bacterial Type Strains, Phase II (KMG-II): from individual species to whole genera.</title>
        <authorList>
            <person name="Goeker M."/>
        </authorList>
    </citation>
    <scope>NUCLEOTIDE SEQUENCE [LARGE SCALE GENOMIC DNA]</scope>
    <source>
        <strain evidence="1 2">DSM 28229</strain>
    </source>
</reference>
<evidence type="ECO:0000313" key="2">
    <source>
        <dbReference type="Proteomes" id="UP000245535"/>
    </source>
</evidence>
<comment type="caution">
    <text evidence="1">The sequence shown here is derived from an EMBL/GenBank/DDBJ whole genome shotgun (WGS) entry which is preliminary data.</text>
</comment>
<dbReference type="RefSeq" id="WP_109617938.1">
    <property type="nucleotide sequence ID" value="NZ_QGDO01000002.1"/>
</dbReference>
<dbReference type="AlphaFoldDB" id="A0A315ZE33"/>
<name>A0A315ZE33_SEDFL</name>
<organism evidence="1 2">
    <name type="scientific">Sediminitomix flava</name>
    <dbReference type="NCBI Taxonomy" id="379075"/>
    <lineage>
        <taxon>Bacteria</taxon>
        <taxon>Pseudomonadati</taxon>
        <taxon>Bacteroidota</taxon>
        <taxon>Cytophagia</taxon>
        <taxon>Cytophagales</taxon>
        <taxon>Flammeovirgaceae</taxon>
        <taxon>Sediminitomix</taxon>
    </lineage>
</organism>
<dbReference type="InterPro" id="IPR009097">
    <property type="entry name" value="Cyclic_Pdiesterase"/>
</dbReference>
<accession>A0A315ZE33</accession>
<proteinExistence type="predicted"/>
<sequence length="181" mass="21326">MPKDLYFIAIVPPQPIYNQLQELTEECAQKYKSYKALNSPPHITLYMPFHFESDMLSKLTDSLTNFAQNQKDFQISLDGFSTFSPRVIFVAIQENTSLSVLQKQLLDHLKEDLEISNKHFATQNFHPHITILFKDLKPEVFHQAWEELKDQKYEANFLTTSFCLLKHENGKWKLINTFHFK</sequence>
<protein>
    <submittedName>
        <fullName evidence="1">2'-5' RNA ligase</fullName>
    </submittedName>
</protein>
<dbReference type="Proteomes" id="UP000245535">
    <property type="component" value="Unassembled WGS sequence"/>
</dbReference>
<dbReference type="EMBL" id="QGDO01000002">
    <property type="protein sequence ID" value="PWJ43410.1"/>
    <property type="molecule type" value="Genomic_DNA"/>
</dbReference>
<dbReference type="PANTHER" id="PTHR40037:SF1">
    <property type="entry name" value="PHOSPHOESTERASE SAOUHSC_00951-RELATED"/>
    <property type="match status" value="1"/>
</dbReference>
<keyword evidence="1" id="KW-0436">Ligase</keyword>
<dbReference type="Pfam" id="PF13563">
    <property type="entry name" value="2_5_RNA_ligase2"/>
    <property type="match status" value="1"/>
</dbReference>
<dbReference type="SUPFAM" id="SSF55144">
    <property type="entry name" value="LigT-like"/>
    <property type="match status" value="1"/>
</dbReference>
<evidence type="ECO:0000313" key="1">
    <source>
        <dbReference type="EMBL" id="PWJ43410.1"/>
    </source>
</evidence>
<dbReference type="OrthoDB" id="1951600at2"/>
<dbReference type="InterPro" id="IPR050580">
    <property type="entry name" value="2H_phosphoesterase_YjcG-like"/>
</dbReference>
<gene>
    <name evidence="1" type="ORF">BC781_102971</name>
</gene>
<dbReference type="GO" id="GO:0016874">
    <property type="term" value="F:ligase activity"/>
    <property type="evidence" value="ECO:0007669"/>
    <property type="project" value="UniProtKB-KW"/>
</dbReference>
<dbReference type="PANTHER" id="PTHR40037">
    <property type="entry name" value="PHOSPHOESTERASE YJCG-RELATED"/>
    <property type="match status" value="1"/>
</dbReference>
<dbReference type="Gene3D" id="3.90.1140.10">
    <property type="entry name" value="Cyclic phosphodiesterase"/>
    <property type="match status" value="1"/>
</dbReference>